<proteinExistence type="predicted"/>
<dbReference type="EMBL" id="CP016808">
    <property type="protein sequence ID" value="ANY69372.1"/>
    <property type="molecule type" value="Genomic_DNA"/>
</dbReference>
<dbReference type="AlphaFoldDB" id="A0A1B2DNV5"/>
<protein>
    <recommendedName>
        <fullName evidence="1">Carrier domain-containing protein</fullName>
    </recommendedName>
</protein>
<evidence type="ECO:0000313" key="2">
    <source>
        <dbReference type="EMBL" id="ANY69372.1"/>
    </source>
</evidence>
<organism evidence="2">
    <name type="scientific">Paenibacillus sp. BIHB 4019</name>
    <dbReference type="NCBI Taxonomy" id="1870819"/>
    <lineage>
        <taxon>Bacteria</taxon>
        <taxon>Bacillati</taxon>
        <taxon>Bacillota</taxon>
        <taxon>Bacilli</taxon>
        <taxon>Bacillales</taxon>
        <taxon>Paenibacillaceae</taxon>
        <taxon>Paenibacillus</taxon>
    </lineage>
</organism>
<dbReference type="InterPro" id="IPR036736">
    <property type="entry name" value="ACP-like_sf"/>
</dbReference>
<dbReference type="PROSITE" id="PS50075">
    <property type="entry name" value="CARRIER"/>
    <property type="match status" value="1"/>
</dbReference>
<accession>A0A1B2DNV5</accession>
<sequence>MIKIATITESILNKIRSMIENEEVKETIQQDLPLSLLWPMLESIRVIELVVAIEKEYDIILPDELLGHGSKWTTIGDLASEVGRLANEKERSRSPGI</sequence>
<gene>
    <name evidence="2" type="ORF">BBD42_24965</name>
</gene>
<dbReference type="RefSeq" id="WP_099520404.1">
    <property type="nucleotide sequence ID" value="NZ_CP016808.1"/>
</dbReference>
<evidence type="ECO:0000259" key="1">
    <source>
        <dbReference type="PROSITE" id="PS50075"/>
    </source>
</evidence>
<dbReference type="Pfam" id="PF00550">
    <property type="entry name" value="PP-binding"/>
    <property type="match status" value="1"/>
</dbReference>
<dbReference type="Gene3D" id="1.10.1200.10">
    <property type="entry name" value="ACP-like"/>
    <property type="match status" value="1"/>
</dbReference>
<name>A0A1B2DNV5_9BACL</name>
<feature type="domain" description="Carrier" evidence="1">
    <location>
        <begin position="6"/>
        <end position="86"/>
    </location>
</feature>
<reference evidence="2" key="1">
    <citation type="submission" date="2016-08" db="EMBL/GenBank/DDBJ databases">
        <title>Complete Genome Seqeunce of Paenibacillus sp. BIHB 4019 from tea rhizoplane.</title>
        <authorList>
            <person name="Thakur R."/>
            <person name="Swarnkar M.K."/>
            <person name="Gulati A."/>
        </authorList>
    </citation>
    <scope>NUCLEOTIDE SEQUENCE [LARGE SCALE GENOMIC DNA]</scope>
    <source>
        <strain evidence="2">BIHB4019</strain>
    </source>
</reference>
<dbReference type="SUPFAM" id="SSF47336">
    <property type="entry name" value="ACP-like"/>
    <property type="match status" value="1"/>
</dbReference>
<dbReference type="InterPro" id="IPR009081">
    <property type="entry name" value="PP-bd_ACP"/>
</dbReference>